<dbReference type="InterPro" id="IPR006616">
    <property type="entry name" value="DM9_repeat"/>
</dbReference>
<evidence type="ECO:0000313" key="1">
    <source>
        <dbReference type="EMBL" id="CRK91018.1"/>
    </source>
</evidence>
<reference evidence="1 2" key="1">
    <citation type="submission" date="2015-04" db="EMBL/GenBank/DDBJ databases">
        <authorList>
            <person name="Syromyatnikov M.Y."/>
            <person name="Popov V.N."/>
        </authorList>
    </citation>
    <scope>NUCLEOTIDE SEQUENCE [LARGE SCALE GENOMIC DNA]</scope>
</reference>
<organism evidence="1 2">
    <name type="scientific">Clunio marinus</name>
    <dbReference type="NCBI Taxonomy" id="568069"/>
    <lineage>
        <taxon>Eukaryota</taxon>
        <taxon>Metazoa</taxon>
        <taxon>Ecdysozoa</taxon>
        <taxon>Arthropoda</taxon>
        <taxon>Hexapoda</taxon>
        <taxon>Insecta</taxon>
        <taxon>Pterygota</taxon>
        <taxon>Neoptera</taxon>
        <taxon>Endopterygota</taxon>
        <taxon>Diptera</taxon>
        <taxon>Nematocera</taxon>
        <taxon>Chironomoidea</taxon>
        <taxon>Chironomidae</taxon>
        <taxon>Clunio</taxon>
    </lineage>
</organism>
<dbReference type="AlphaFoldDB" id="A0A1J1HTY3"/>
<dbReference type="EMBL" id="CVRI01000020">
    <property type="protein sequence ID" value="CRK91018.1"/>
    <property type="molecule type" value="Genomic_DNA"/>
</dbReference>
<dbReference type="STRING" id="568069.A0A1J1HTY3"/>
<dbReference type="Proteomes" id="UP000183832">
    <property type="component" value="Unassembled WGS sequence"/>
</dbReference>
<dbReference type="SMART" id="SM00696">
    <property type="entry name" value="DM9"/>
    <property type="match status" value="1"/>
</dbReference>
<keyword evidence="2" id="KW-1185">Reference proteome</keyword>
<protein>
    <submittedName>
        <fullName evidence="1">CLUMA_CG004706, isoform A</fullName>
    </submittedName>
</protein>
<name>A0A1J1HTY3_9DIPT</name>
<sequence length="291" mass="31800">MILCFISIEGEIVWRISSADSIPINSIPAGKDNNETLYACRAWFVRDLTPGKLSPGRGCVITYKGITRIISSDYDVATGTGEWVTYDHDWQANSFKASGINGRRENLFVCRIILNGNQTPGKFNPNNGSCCSAGESQEYCYENFEVLIELPVMIDHPTIPISPTPPTAPSTSTTQLEIITCPEVVTCPTETVTCPTEEICTCPTETVSCPTEVSCTCPDVTCPTEPITCPTEEICTCPTETVSCPTEETCTCPEVTCPEETVPCPTEETCTCPTEEMTTPMTTTPRFFKIF</sequence>
<dbReference type="PANTHER" id="PTHR31649:SF1">
    <property type="entry name" value="FARNESOIC ACID O-METHYL TRANSFERASE DOMAIN-CONTAINING PROTEIN"/>
    <property type="match status" value="1"/>
</dbReference>
<gene>
    <name evidence="1" type="ORF">CLUMA_CG004706</name>
</gene>
<dbReference type="Pfam" id="PF11901">
    <property type="entry name" value="DM9"/>
    <property type="match status" value="1"/>
</dbReference>
<dbReference type="PANTHER" id="PTHR31649">
    <property type="entry name" value="AGAP009604-PA"/>
    <property type="match status" value="1"/>
</dbReference>
<accession>A0A1J1HTY3</accession>
<proteinExistence type="predicted"/>
<evidence type="ECO:0000313" key="2">
    <source>
        <dbReference type="Proteomes" id="UP000183832"/>
    </source>
</evidence>